<dbReference type="Gene3D" id="3.30.450.40">
    <property type="match status" value="1"/>
</dbReference>
<organism evidence="1 2">
    <name type="scientific">Microcella alkaliphila</name>
    <dbReference type="NCBI Taxonomy" id="279828"/>
    <lineage>
        <taxon>Bacteria</taxon>
        <taxon>Bacillati</taxon>
        <taxon>Actinomycetota</taxon>
        <taxon>Actinomycetes</taxon>
        <taxon>Micrococcales</taxon>
        <taxon>Microbacteriaceae</taxon>
        <taxon>Microcella</taxon>
    </lineage>
</organism>
<dbReference type="InterPro" id="IPR029016">
    <property type="entry name" value="GAF-like_dom_sf"/>
</dbReference>
<dbReference type="Proteomes" id="UP000218965">
    <property type="component" value="Chromosome"/>
</dbReference>
<dbReference type="EMBL" id="AP017315">
    <property type="protein sequence ID" value="BAU30923.1"/>
    <property type="molecule type" value="Genomic_DNA"/>
</dbReference>
<proteinExistence type="predicted"/>
<reference evidence="1 2" key="2">
    <citation type="submission" date="2016-01" db="EMBL/GenBank/DDBJ databases">
        <title>Microcella alkaliphila JAM AC0309 whole genome shotgun sequence.</title>
        <authorList>
            <person name="Kurata A."/>
            <person name="Hirose Y."/>
            <person name="Kishimoto N."/>
            <person name="Kobayashi T."/>
        </authorList>
    </citation>
    <scope>NUCLEOTIDE SEQUENCE [LARGE SCALE GENOMIC DNA]</scope>
    <source>
        <strain evidence="1 2">JAM AC0309</strain>
    </source>
</reference>
<gene>
    <name evidence="1" type="ORF">MalAC0309_0044</name>
</gene>
<protein>
    <recommendedName>
        <fullName evidence="3">GAF domain-containing protein</fullName>
    </recommendedName>
</protein>
<dbReference type="AlphaFoldDB" id="A0A0U5BJ76"/>
<evidence type="ECO:0000313" key="1">
    <source>
        <dbReference type="EMBL" id="BAU30923.1"/>
    </source>
</evidence>
<dbReference type="RefSeq" id="WP_096419811.1">
    <property type="nucleotide sequence ID" value="NZ_AP017315.1"/>
</dbReference>
<evidence type="ECO:0008006" key="3">
    <source>
        <dbReference type="Google" id="ProtNLM"/>
    </source>
</evidence>
<accession>A0A0U5BJ76</accession>
<sequence>MTSLTLAEAHQRATVNPGVILFTGSVIADGASSMARIYSSDEAVYPVGGRKLIDGQVSPMWFERVVQGGLPFFGPDRASVREFFFDSTVIESLGCGAIINVPVRDEGITIGSLNFLDREGAYTDESVAAAVAIAAQLVPAFRDAKLNL</sequence>
<reference evidence="2" key="1">
    <citation type="submission" date="2015-12" db="EMBL/GenBank/DDBJ databases">
        <authorList>
            <person name="Shamseldin A."/>
            <person name="Moawad H."/>
            <person name="Abd El-Rahim W.M."/>
            <person name="Sadowsky M.J."/>
        </authorList>
    </citation>
    <scope>NUCLEOTIDE SEQUENCE [LARGE SCALE GENOMIC DNA]</scope>
    <source>
        <strain evidence="2">JAM AC0309</strain>
    </source>
</reference>
<evidence type="ECO:0000313" key="2">
    <source>
        <dbReference type="Proteomes" id="UP000218965"/>
    </source>
</evidence>
<dbReference type="SUPFAM" id="SSF55781">
    <property type="entry name" value="GAF domain-like"/>
    <property type="match status" value="1"/>
</dbReference>
<dbReference type="OrthoDB" id="7066078at2"/>
<name>A0A0U5BJ76_9MICO</name>
<dbReference type="KEGG" id="malk:MalAC0309_0044"/>